<dbReference type="GeneID" id="4556678"/>
<comment type="similarity">
    <text evidence="1 7 8">Belongs to the universal ribosomal protein uL11 family.</text>
</comment>
<evidence type="ECO:0000313" key="14">
    <source>
        <dbReference type="EMBL" id="CUN48125.1"/>
    </source>
</evidence>
<evidence type="ECO:0000313" key="23">
    <source>
        <dbReference type="EMBL" id="OSG95033.1"/>
    </source>
</evidence>
<evidence type="ECO:0000313" key="13">
    <source>
        <dbReference type="EMBL" id="BEK82304.1"/>
    </source>
</evidence>
<dbReference type="Proteomes" id="UP000175684">
    <property type="component" value="Unassembled WGS sequence"/>
</dbReference>
<dbReference type="EMBL" id="QRNG01000004">
    <property type="protein sequence ID" value="RHK26642.1"/>
    <property type="molecule type" value="Genomic_DNA"/>
</dbReference>
<keyword evidence="6 7" id="KW-0687">Ribonucleoprotein</keyword>
<dbReference type="Pfam" id="PF03946">
    <property type="entry name" value="Ribosomal_L11_N"/>
    <property type="match status" value="1"/>
</dbReference>
<dbReference type="Proteomes" id="UP000464884">
    <property type="component" value="Chromosome"/>
</dbReference>
<dbReference type="Proteomes" id="UP000284589">
    <property type="component" value="Unassembled WGS sequence"/>
</dbReference>
<organism evidence="25 34">
    <name type="scientific">Bifidobacterium adolescentis</name>
    <dbReference type="NCBI Taxonomy" id="1680"/>
    <lineage>
        <taxon>Bacteria</taxon>
        <taxon>Bacillati</taxon>
        <taxon>Actinomycetota</taxon>
        <taxon>Actinomycetes</taxon>
        <taxon>Bifidobacteriales</taxon>
        <taxon>Bifidobacteriaceae</taxon>
        <taxon>Bifidobacterium</taxon>
    </lineage>
</organism>
<evidence type="ECO:0000313" key="26">
    <source>
        <dbReference type="EMBL" id="QHB62041.1"/>
    </source>
</evidence>
<evidence type="ECO:0000313" key="32">
    <source>
        <dbReference type="Proteomes" id="UP000175684"/>
    </source>
</evidence>
<reference evidence="14 31" key="1">
    <citation type="submission" date="2015-09" db="EMBL/GenBank/DDBJ databases">
        <authorList>
            <consortium name="Pathogen Informatics"/>
        </authorList>
    </citation>
    <scope>NUCLEOTIDE SEQUENCE [LARGE SCALE GENOMIC DNA]</scope>
    <source>
        <strain evidence="14 31">2789STDY5608824</strain>
    </source>
</reference>
<dbReference type="PATRIC" id="fig|1680.5.peg.281"/>
<dbReference type="OrthoDB" id="9802408at2"/>
<evidence type="ECO:0000313" key="24">
    <source>
        <dbReference type="EMBL" id="OSG97705.1"/>
    </source>
</evidence>
<dbReference type="EMBL" id="BPPZ01000001">
    <property type="protein sequence ID" value="GJD13051.1"/>
    <property type="molecule type" value="Genomic_DNA"/>
</dbReference>
<dbReference type="Proteomes" id="UP001357973">
    <property type="component" value="Chromosome"/>
</dbReference>
<dbReference type="Proteomes" id="UP000285262">
    <property type="component" value="Unassembled WGS sequence"/>
</dbReference>
<keyword evidence="2 7" id="KW-0488">Methylation</keyword>
<dbReference type="GO" id="GO:0003735">
    <property type="term" value="F:structural constituent of ribosome"/>
    <property type="evidence" value="ECO:0007669"/>
    <property type="project" value="InterPro"/>
</dbReference>
<dbReference type="Proteomes" id="UP001206013">
    <property type="component" value="Unassembled WGS sequence"/>
</dbReference>
<evidence type="ECO:0000313" key="46">
    <source>
        <dbReference type="Proteomes" id="UP001357973"/>
    </source>
</evidence>
<dbReference type="EMBL" id="WDFR01000001">
    <property type="protein sequence ID" value="KAB6031894.1"/>
    <property type="molecule type" value="Genomic_DNA"/>
</dbReference>
<dbReference type="PROSITE" id="PS00359">
    <property type="entry name" value="RIBOSOMAL_L11"/>
    <property type="match status" value="1"/>
</dbReference>
<comment type="PTM">
    <text evidence="7 9">One or more lysine residues are methylated.</text>
</comment>
<evidence type="ECO:0000256" key="7">
    <source>
        <dbReference type="HAMAP-Rule" id="MF_00736"/>
    </source>
</evidence>
<dbReference type="EMBL" id="CYYI01000002">
    <property type="protein sequence ID" value="CUN48125.1"/>
    <property type="molecule type" value="Genomic_DNA"/>
</dbReference>
<evidence type="ECO:0000313" key="43">
    <source>
        <dbReference type="Proteomes" id="UP000464884"/>
    </source>
</evidence>
<dbReference type="GO" id="GO:0006412">
    <property type="term" value="P:translation"/>
    <property type="evidence" value="ECO:0007669"/>
    <property type="project" value="UniProtKB-UniRule"/>
</dbReference>
<dbReference type="Proteomes" id="UP000241454">
    <property type="component" value="Chromosome"/>
</dbReference>
<evidence type="ECO:0000313" key="18">
    <source>
        <dbReference type="EMBL" id="KAB6031894.1"/>
    </source>
</evidence>
<dbReference type="NCBIfam" id="TIGR01632">
    <property type="entry name" value="L11_bact"/>
    <property type="match status" value="1"/>
</dbReference>
<dbReference type="Proteomes" id="UP000193208">
    <property type="component" value="Unassembled WGS sequence"/>
</dbReference>
<evidence type="ECO:0000256" key="6">
    <source>
        <dbReference type="ARBA" id="ARBA00023274"/>
    </source>
</evidence>
<evidence type="ECO:0000313" key="31">
    <source>
        <dbReference type="Proteomes" id="UP000095647"/>
    </source>
</evidence>
<dbReference type="InterPro" id="IPR020783">
    <property type="entry name" value="Ribosomal_uL11_C"/>
</dbReference>
<comment type="subunit">
    <text evidence="7">Part of the ribosomal stalk of the 50S ribosomal subunit. Interacts with L10 and the large rRNA to form the base of the stalk. L10 forms an elongated spine to which L12 dimers bind in a sequential fashion forming a multimeric L10(L12)X complex.</text>
</comment>
<evidence type="ECO:0000313" key="35">
    <source>
        <dbReference type="Proteomes" id="UP000193377"/>
    </source>
</evidence>
<gene>
    <name evidence="7 12" type="primary">rplK</name>
    <name evidence="23" type="ORF">AD0028_0275</name>
    <name evidence="24" type="ORF">AL0462_0249</name>
    <name evidence="25" type="ORF">AL0467_0290</name>
    <name evidence="22" type="ORF">B0487_0285</name>
    <name evidence="30" type="ORF">B0703_01380</name>
    <name evidence="13" type="ORF">B19861_02460</name>
    <name evidence="21" type="ORF">B5789_1012</name>
    <name evidence="20" type="ORF">BBK15_01645</name>
    <name evidence="15" type="ORF">BIFAD42_00350</name>
    <name evidence="12" type="ORF">C8077_01360</name>
    <name evidence="29" type="ORF">DW072_04205</name>
    <name evidence="28" type="ORF">DW139_01015</name>
    <name evidence="27" type="ORF">DWX79_00780</name>
    <name evidence="14" type="ORF">ERS852382_00514</name>
    <name evidence="26" type="ORF">F3K97_01340</name>
    <name evidence="18" type="ORF">GA542_01485</name>
    <name evidence="17" type="ORF">GA629_07620</name>
    <name evidence="16" type="ORF">GA752_00180</name>
    <name evidence="19" type="ORF">NE692_01850</name>
</gene>
<dbReference type="EMBL" id="LNKD01000001">
    <property type="protein sequence ID" value="OSG87367.1"/>
    <property type="molecule type" value="Genomic_DNA"/>
</dbReference>
<dbReference type="EMBL" id="QRVT01000001">
    <property type="protein sequence ID" value="RGS65673.1"/>
    <property type="molecule type" value="Genomic_DNA"/>
</dbReference>
<dbReference type="KEGG" id="bado:BBMN23_0276"/>
<evidence type="ECO:0000313" key="28">
    <source>
        <dbReference type="EMBL" id="RHJ19978.1"/>
    </source>
</evidence>
<dbReference type="EMBL" id="MAXD01000001">
    <property type="protein sequence ID" value="OFA36023.1"/>
    <property type="molecule type" value="Genomic_DNA"/>
</dbReference>
<dbReference type="FunFam" id="1.10.10.250:FF:000001">
    <property type="entry name" value="50S ribosomal protein L11"/>
    <property type="match status" value="1"/>
</dbReference>
<dbReference type="Proteomes" id="UP000437631">
    <property type="component" value="Unassembled WGS sequence"/>
</dbReference>
<dbReference type="GO" id="GO:0070180">
    <property type="term" value="F:large ribosomal subunit rRNA binding"/>
    <property type="evidence" value="ECO:0007669"/>
    <property type="project" value="UniProtKB-UniRule"/>
</dbReference>
<evidence type="ECO:0000313" key="12">
    <source>
        <dbReference type="EMBL" id="AVT44707.1"/>
    </source>
</evidence>
<dbReference type="InterPro" id="IPR020785">
    <property type="entry name" value="Ribosomal_uL11_CS"/>
</dbReference>
<dbReference type="Proteomes" id="UP000285462">
    <property type="component" value="Unassembled WGS sequence"/>
</dbReference>
<dbReference type="EMBL" id="AP028457">
    <property type="protein sequence ID" value="BEK82304.1"/>
    <property type="molecule type" value="Genomic_DNA"/>
</dbReference>
<dbReference type="SMR" id="A0A076JGI7"/>
<dbReference type="CDD" id="cd00349">
    <property type="entry name" value="Ribosomal_L11"/>
    <property type="match status" value="1"/>
</dbReference>
<dbReference type="Gene3D" id="3.30.1550.10">
    <property type="entry name" value="Ribosomal protein L11/L12, N-terminal domain"/>
    <property type="match status" value="1"/>
</dbReference>
<dbReference type="FunFam" id="3.30.1550.10:FF:000001">
    <property type="entry name" value="50S ribosomal protein L11"/>
    <property type="match status" value="1"/>
</dbReference>
<evidence type="ECO:0000313" key="22">
    <source>
        <dbReference type="EMBL" id="OSG87367.1"/>
    </source>
</evidence>
<dbReference type="OMA" id="CKQFNAK"/>
<evidence type="ECO:0000259" key="10">
    <source>
        <dbReference type="Pfam" id="PF00298"/>
    </source>
</evidence>
<reference evidence="26 43" key="8">
    <citation type="submission" date="2019-12" db="EMBL/GenBank/DDBJ databases">
        <title>Draft Genome Sequence of Bifidobacterium adolescentis ZJ2.</title>
        <authorList>
            <person name="Jin Z."/>
        </authorList>
    </citation>
    <scope>NUCLEOTIDE SEQUENCE [LARGE SCALE GENOMIC DNA]</scope>
    <source>
        <strain evidence="26 43">ZJ2</strain>
    </source>
</reference>
<dbReference type="SUPFAM" id="SSF46906">
    <property type="entry name" value="Ribosomal protein L11, C-terminal domain"/>
    <property type="match status" value="1"/>
</dbReference>
<dbReference type="PANTHER" id="PTHR11661">
    <property type="entry name" value="60S RIBOSOMAL PROTEIN L12"/>
    <property type="match status" value="1"/>
</dbReference>
<evidence type="ECO:0000256" key="2">
    <source>
        <dbReference type="ARBA" id="ARBA00022481"/>
    </source>
</evidence>
<protein>
    <recommendedName>
        <fullName evidence="7">Large ribosomal subunit protein uL11</fullName>
    </recommendedName>
</protein>
<evidence type="ECO:0000313" key="41">
    <source>
        <dbReference type="Proteomes" id="UP000285462"/>
    </source>
</evidence>
<evidence type="ECO:0000313" key="40">
    <source>
        <dbReference type="Proteomes" id="UP000285262"/>
    </source>
</evidence>
<dbReference type="eggNOG" id="COG0080">
    <property type="taxonomic scope" value="Bacteria"/>
</dbReference>
<evidence type="ECO:0000313" key="29">
    <source>
        <dbReference type="EMBL" id="RHK26642.1"/>
    </source>
</evidence>
<evidence type="ECO:0000313" key="30">
    <source>
        <dbReference type="EMBL" id="WNE85617.1"/>
    </source>
</evidence>
<dbReference type="Proteomes" id="UP000886943">
    <property type="component" value="Unassembled WGS sequence"/>
</dbReference>
<reference evidence="30" key="12">
    <citation type="submission" date="2023-09" db="EMBL/GenBank/DDBJ databases">
        <title>Ecological and genomic based identification of the Bifidobacterium adolescentis prototype of the healthy human gut microbiota.</title>
        <authorList>
            <person name="Lugli G.A."/>
            <person name="Argentini C."/>
            <person name="Tarracchini C."/>
            <person name="Fontana F."/>
            <person name="Alessandri G."/>
            <person name="Mancabelli L."/>
            <person name="Milani C."/>
            <person name="Turroni F."/>
            <person name="Ventura M."/>
        </authorList>
    </citation>
    <scope>NUCLEOTIDE SEQUENCE</scope>
    <source>
        <strain evidence="30">703B</strain>
    </source>
</reference>
<keyword evidence="3 7" id="KW-0699">rRNA-binding</keyword>
<dbReference type="Proteomes" id="UP000095647">
    <property type="component" value="Unassembled WGS sequence"/>
</dbReference>
<evidence type="ECO:0000313" key="36">
    <source>
        <dbReference type="Proteomes" id="UP000193664"/>
    </source>
</evidence>
<dbReference type="Proteomes" id="UP000193905">
    <property type="component" value="Unassembled WGS sequence"/>
</dbReference>
<dbReference type="Gene3D" id="1.10.10.250">
    <property type="entry name" value="Ribosomal protein L11, C-terminal domain"/>
    <property type="match status" value="1"/>
</dbReference>
<evidence type="ECO:0000313" key="16">
    <source>
        <dbReference type="EMBL" id="KAB5747963.1"/>
    </source>
</evidence>
<dbReference type="InterPro" id="IPR000911">
    <property type="entry name" value="Ribosomal_uL11"/>
</dbReference>
<dbReference type="Proteomes" id="UP000192714">
    <property type="component" value="Unassembled WGS sequence"/>
</dbReference>
<evidence type="ECO:0000313" key="37">
    <source>
        <dbReference type="Proteomes" id="UP000193905"/>
    </source>
</evidence>
<evidence type="ECO:0000256" key="8">
    <source>
        <dbReference type="RuleBase" id="RU003978"/>
    </source>
</evidence>
<evidence type="ECO:0000313" key="19">
    <source>
        <dbReference type="EMBL" id="MCQ4792211.1"/>
    </source>
</evidence>
<feature type="domain" description="Large ribosomal subunit protein uL11 C-terminal" evidence="10">
    <location>
        <begin position="73"/>
        <end position="141"/>
    </location>
</feature>
<dbReference type="EMBL" id="CP133648">
    <property type="protein sequence ID" value="WNE85617.1"/>
    <property type="molecule type" value="Genomic_DNA"/>
</dbReference>
<evidence type="ECO:0000313" key="38">
    <source>
        <dbReference type="Proteomes" id="UP000241454"/>
    </source>
</evidence>
<evidence type="ECO:0000256" key="4">
    <source>
        <dbReference type="ARBA" id="ARBA00022884"/>
    </source>
</evidence>
<evidence type="ECO:0000313" key="20">
    <source>
        <dbReference type="EMBL" id="OFA36023.1"/>
    </source>
</evidence>
<dbReference type="HAMAP" id="MF_00736">
    <property type="entry name" value="Ribosomal_uL11"/>
    <property type="match status" value="1"/>
</dbReference>
<evidence type="ECO:0000313" key="27">
    <source>
        <dbReference type="EMBL" id="RGS65673.1"/>
    </source>
</evidence>
<dbReference type="EMBL" id="NAQF01000005">
    <property type="protein sequence ID" value="OQM57525.1"/>
    <property type="molecule type" value="Genomic_DNA"/>
</dbReference>
<dbReference type="KEGG" id="badl:BADO_0256"/>
<evidence type="ECO:0000256" key="5">
    <source>
        <dbReference type="ARBA" id="ARBA00022980"/>
    </source>
</evidence>
<reference evidence="34 35" key="2">
    <citation type="journal article" date="2016" name="Sci. Rep.">
        <title>Evaluation of genetic diversity among strains of the human gut commensal Bifidobacterium adolescentis.</title>
        <authorList>
            <person name="Duranti S."/>
            <person name="Milani C."/>
            <person name="Lugli G.A."/>
            <person name="Mancabelli L."/>
            <person name="Turroni F."/>
            <person name="Ferrario C."/>
            <person name="Mangifesta M."/>
            <person name="Viappiani A."/>
            <person name="Sanchez B."/>
            <person name="Margolles A."/>
            <person name="van Sinderen D."/>
            <person name="Ventura M."/>
        </authorList>
    </citation>
    <scope>NUCLEOTIDE SEQUENCE [LARGE SCALE GENOMIC DNA]</scope>
    <source>
        <strain evidence="22 35">487B</strain>
        <strain evidence="30">703B</strain>
        <strain evidence="23 36">AD2-8</strain>
        <strain evidence="24 37">AL46-2</strain>
        <strain evidence="25 34">AL46-7</strain>
    </source>
</reference>
<reference evidence="21 33" key="4">
    <citation type="submission" date="2017-03" db="EMBL/GenBank/DDBJ databases">
        <title>Maternal inheritance of bifidobacteria.</title>
        <authorList>
            <person name="Lugli G.A."/>
            <person name="Duranti S."/>
            <person name="Milani C."/>
            <person name="Mancabelli L."/>
        </authorList>
    </citation>
    <scope>NUCLEOTIDE SEQUENCE [LARGE SCALE GENOMIC DNA]</scope>
    <source>
        <strain evidence="21 33">1892B</strain>
    </source>
</reference>
<sequence>MAPKKKVSALLKLQIQAGKANPAPPLGPALGSHGVNIMDFCKQYNAATQDKMGQVIPVEITVYEDRSFTFILKTPPAAALLKKAAGIQKGTENPLTHKVGSVTKAQVREIAEIKMADLSARDVEAGMKIIAGTARSMGITVTD</sequence>
<dbReference type="AlphaFoldDB" id="A0A076JGI7"/>
<accession>A0A076JGI7</accession>
<proteinExistence type="inferred from homology"/>
<dbReference type="EMBL" id="LNKF01000002">
    <property type="protein sequence ID" value="OSG95033.1"/>
    <property type="molecule type" value="Genomic_DNA"/>
</dbReference>
<dbReference type="EMBL" id="WDLT01000001">
    <property type="protein sequence ID" value="KAB5747963.1"/>
    <property type="molecule type" value="Genomic_DNA"/>
</dbReference>
<dbReference type="InterPro" id="IPR020784">
    <property type="entry name" value="Ribosomal_uL11_N"/>
</dbReference>
<reference evidence="15" key="9">
    <citation type="submission" date="2021-08" db="EMBL/GenBank/DDBJ databases">
        <title>Draft genome sequence of the GABA producer Bifidobacterium adolescentis 4-2, isolated from healthy human feces.</title>
        <authorList>
            <person name="Altaib H."/>
            <person name="Niwa R."/>
            <person name="Abe M."/>
            <person name="Suzuki T."/>
        </authorList>
    </citation>
    <scope>NUCLEOTIDE SEQUENCE</scope>
    <source>
        <strain evidence="15">4-2</strain>
    </source>
</reference>
<feature type="domain" description="Large ribosomal subunit protein uL11 N-terminal" evidence="11">
    <location>
        <begin position="11"/>
        <end position="68"/>
    </location>
</feature>
<dbReference type="Proteomes" id="UP000193664">
    <property type="component" value="Unassembled WGS sequence"/>
</dbReference>
<evidence type="ECO:0000256" key="1">
    <source>
        <dbReference type="ARBA" id="ARBA00010537"/>
    </source>
</evidence>
<dbReference type="EMBL" id="JANFYM010000001">
    <property type="protein sequence ID" value="MCQ4792211.1"/>
    <property type="molecule type" value="Genomic_DNA"/>
</dbReference>
<dbReference type="Pfam" id="PF00298">
    <property type="entry name" value="Ribosomal_L11"/>
    <property type="match status" value="1"/>
</dbReference>
<evidence type="ECO:0000313" key="21">
    <source>
        <dbReference type="EMBL" id="OQM57525.1"/>
    </source>
</evidence>
<evidence type="ECO:0000313" key="15">
    <source>
        <dbReference type="EMBL" id="GJD13051.1"/>
    </source>
</evidence>
<dbReference type="InterPro" id="IPR006519">
    <property type="entry name" value="Ribosomal_uL11_bac-typ"/>
</dbReference>
<dbReference type="Proteomes" id="UP000470200">
    <property type="component" value="Unassembled WGS sequence"/>
</dbReference>
<evidence type="ECO:0000313" key="39">
    <source>
        <dbReference type="Proteomes" id="UP000284589"/>
    </source>
</evidence>
<reference evidence="12 38" key="5">
    <citation type="submission" date="2018-03" db="EMBL/GenBank/DDBJ databases">
        <authorList>
            <person name="Keele B.F."/>
        </authorList>
    </citation>
    <scope>NUCLEOTIDE SEQUENCE [LARGE SCALE GENOMIC DNA]</scope>
    <source>
        <strain evidence="12 38">1-11</strain>
    </source>
</reference>
<dbReference type="EMBL" id="WDIP01000008">
    <property type="protein sequence ID" value="KAB5884125.1"/>
    <property type="molecule type" value="Genomic_DNA"/>
</dbReference>
<dbReference type="EMBL" id="CP047129">
    <property type="protein sequence ID" value="QHB62041.1"/>
    <property type="molecule type" value="Genomic_DNA"/>
</dbReference>
<dbReference type="EMBL" id="LNKH01000003">
    <property type="protein sequence ID" value="OSG97705.1"/>
    <property type="molecule type" value="Genomic_DNA"/>
</dbReference>
<dbReference type="PANTHER" id="PTHR11661:SF1">
    <property type="entry name" value="LARGE RIBOSOMAL SUBUNIT PROTEIN UL11M"/>
    <property type="match status" value="1"/>
</dbReference>
<dbReference type="EMBL" id="LNKI01000001">
    <property type="protein sequence ID" value="OSH01236.1"/>
    <property type="molecule type" value="Genomic_DNA"/>
</dbReference>
<dbReference type="InterPro" id="IPR036796">
    <property type="entry name" value="Ribosomal_uL11_N_sf"/>
</dbReference>
<reference evidence="39 40" key="6">
    <citation type="submission" date="2018-08" db="EMBL/GenBank/DDBJ databases">
        <title>A genome reference for cultivated species of the human gut microbiota.</title>
        <authorList>
            <person name="Zou Y."/>
            <person name="Xue W."/>
            <person name="Luo G."/>
        </authorList>
    </citation>
    <scope>NUCLEOTIDE SEQUENCE [LARGE SCALE GENOMIC DNA]</scope>
    <source>
        <strain evidence="27 41">AF21-27</strain>
        <strain evidence="29 40">AF45-19</strain>
        <strain evidence="28 39">AM12-20</strain>
    </source>
</reference>
<evidence type="ECO:0000313" key="45">
    <source>
        <dbReference type="Proteomes" id="UP000470926"/>
    </source>
</evidence>
<reference evidence="19" key="10">
    <citation type="submission" date="2022-06" db="EMBL/GenBank/DDBJ databases">
        <title>Isolation of gut microbiota from human fecal samples.</title>
        <authorList>
            <person name="Pamer E.G."/>
            <person name="Barat B."/>
            <person name="Waligurski E."/>
            <person name="Medina S."/>
            <person name="Paddock L."/>
            <person name="Mostad J."/>
        </authorList>
    </citation>
    <scope>NUCLEOTIDE SEQUENCE</scope>
    <source>
        <strain evidence="19">SL.1.01</strain>
    </source>
</reference>
<reference evidence="20 32" key="3">
    <citation type="submission" date="2016-07" db="EMBL/GenBank/DDBJ databases">
        <title>Draft Genome Sequence of Bifidobacterium adolescentis strain Km 4.</title>
        <authorList>
            <person name="Danilenko V.N."/>
        </authorList>
    </citation>
    <scope>NUCLEOTIDE SEQUENCE [LARGE SCALE GENOMIC DNA]</scope>
    <source>
        <strain evidence="20 32">Km 4</strain>
    </source>
</reference>
<dbReference type="GO" id="GO:0022625">
    <property type="term" value="C:cytosolic large ribosomal subunit"/>
    <property type="evidence" value="ECO:0007669"/>
    <property type="project" value="TreeGrafter"/>
</dbReference>
<reference evidence="13 46" key="11">
    <citation type="submission" date="2023-06" db="EMBL/GenBank/DDBJ databases">
        <title>Complete Genome Sequences of Bifidobacterium faecale strain JCM19861T was isolated from human faeces by Jung-Hye Choi et al. (2014).</title>
        <authorList>
            <person name="Okuhama S."/>
            <person name="Takahashi H."/>
            <person name="Imaizumi K."/>
            <person name="Nakayama S."/>
            <person name="Ogata Y."/>
            <person name="Suda W."/>
        </authorList>
    </citation>
    <scope>NUCLEOTIDE SEQUENCE [LARGE SCALE GENOMIC DNA]</scope>
    <source>
        <strain evidence="13 46">JCM 19861</strain>
    </source>
</reference>
<dbReference type="RefSeq" id="WP_003807772.1">
    <property type="nucleotide sequence ID" value="NZ_AP028457.1"/>
</dbReference>
<keyword evidence="46" id="KW-1185">Reference proteome</keyword>
<keyword evidence="5 7" id="KW-0689">Ribosomal protein</keyword>
<evidence type="ECO:0000313" key="42">
    <source>
        <dbReference type="Proteomes" id="UP000437631"/>
    </source>
</evidence>
<evidence type="ECO:0000313" key="44">
    <source>
        <dbReference type="Proteomes" id="UP000470200"/>
    </source>
</evidence>
<name>A0A076JGI7_BIFAD</name>
<dbReference type="Proteomes" id="UP000470926">
    <property type="component" value="Unassembled WGS sequence"/>
</dbReference>
<dbReference type="Proteomes" id="UP000193377">
    <property type="component" value="Unassembled WGS sequence"/>
</dbReference>
<dbReference type="Proteomes" id="UP000193179">
    <property type="component" value="Chromosome"/>
</dbReference>
<comment type="function">
    <text evidence="7 9">Forms part of the ribosomal stalk which helps the ribosome interact with GTP-bound translation factors.</text>
</comment>
<evidence type="ECO:0000256" key="9">
    <source>
        <dbReference type="RuleBase" id="RU003979"/>
    </source>
</evidence>
<evidence type="ECO:0000256" key="3">
    <source>
        <dbReference type="ARBA" id="ARBA00022730"/>
    </source>
</evidence>
<dbReference type="EMBL" id="CP028341">
    <property type="protein sequence ID" value="AVT44707.1"/>
    <property type="molecule type" value="Genomic_DNA"/>
</dbReference>
<reference evidence="42 44" key="7">
    <citation type="journal article" date="2019" name="Nat. Med.">
        <title>A library of human gut bacterial isolates paired with longitudinal multiomics data enables mechanistic microbiome research.</title>
        <authorList>
            <person name="Poyet M."/>
            <person name="Groussin M."/>
            <person name="Gibbons S.M."/>
            <person name="Avila-Pacheco J."/>
            <person name="Jiang X."/>
            <person name="Kearney S.M."/>
            <person name="Perrotta A.R."/>
            <person name="Berdy B."/>
            <person name="Zhao S."/>
            <person name="Lieberman T.D."/>
            <person name="Swanson P.K."/>
            <person name="Smith M."/>
            <person name="Roesemann S."/>
            <person name="Alexander J.E."/>
            <person name="Rich S.A."/>
            <person name="Livny J."/>
            <person name="Vlamakis H."/>
            <person name="Clish C."/>
            <person name="Bullock K."/>
            <person name="Deik A."/>
            <person name="Scott J."/>
            <person name="Pierce K.A."/>
            <person name="Xavier R.J."/>
            <person name="Alm E.J."/>
        </authorList>
    </citation>
    <scope>NUCLEOTIDE SEQUENCE [LARGE SCALE GENOMIC DNA]</scope>
    <source>
        <strain evidence="17 44">BIOML-A105</strain>
        <strain evidence="16 42">BIOML-A190</strain>
        <strain evidence="18 45">BIOML-A26</strain>
    </source>
</reference>
<evidence type="ECO:0000313" key="17">
    <source>
        <dbReference type="EMBL" id="KAB5884125.1"/>
    </source>
</evidence>
<evidence type="ECO:0000313" key="34">
    <source>
        <dbReference type="Proteomes" id="UP000193208"/>
    </source>
</evidence>
<evidence type="ECO:0000313" key="25">
    <source>
        <dbReference type="EMBL" id="OSH01236.1"/>
    </source>
</evidence>
<dbReference type="EMBL" id="QRLP01000001">
    <property type="protein sequence ID" value="RHJ19978.1"/>
    <property type="molecule type" value="Genomic_DNA"/>
</dbReference>
<evidence type="ECO:0000259" key="11">
    <source>
        <dbReference type="Pfam" id="PF03946"/>
    </source>
</evidence>
<dbReference type="SMART" id="SM00649">
    <property type="entry name" value="RL11"/>
    <property type="match status" value="1"/>
</dbReference>
<dbReference type="InterPro" id="IPR036769">
    <property type="entry name" value="Ribosomal_uL11_C_sf"/>
</dbReference>
<dbReference type="SUPFAM" id="SSF54747">
    <property type="entry name" value="Ribosomal L11/L12e N-terminal domain"/>
    <property type="match status" value="1"/>
</dbReference>
<evidence type="ECO:0000313" key="33">
    <source>
        <dbReference type="Proteomes" id="UP000192714"/>
    </source>
</evidence>
<keyword evidence="4 7" id="KW-0694">RNA-binding</keyword>